<dbReference type="Proteomes" id="UP000503482">
    <property type="component" value="Chromosome"/>
</dbReference>
<dbReference type="Pfam" id="PF14376">
    <property type="entry name" value="Haem_bd"/>
    <property type="match status" value="1"/>
</dbReference>
<name>A0AAE7B6J6_9BACT</name>
<proteinExistence type="predicted"/>
<protein>
    <submittedName>
        <fullName evidence="2">Heme-binding domain-containing protein</fullName>
    </submittedName>
</protein>
<accession>A0AAE7B6J6</accession>
<evidence type="ECO:0000313" key="2">
    <source>
        <dbReference type="EMBL" id="QKF66273.1"/>
    </source>
</evidence>
<dbReference type="EMBL" id="CP053840">
    <property type="protein sequence ID" value="QKF66273.1"/>
    <property type="molecule type" value="Genomic_DNA"/>
</dbReference>
<dbReference type="InterPro" id="IPR025992">
    <property type="entry name" value="Haem-bd"/>
</dbReference>
<dbReference type="AlphaFoldDB" id="A0AAE7B6J6"/>
<evidence type="ECO:0000259" key="1">
    <source>
        <dbReference type="SMART" id="SM01235"/>
    </source>
</evidence>
<evidence type="ECO:0000313" key="3">
    <source>
        <dbReference type="Proteomes" id="UP000503482"/>
    </source>
</evidence>
<dbReference type="KEGG" id="avp:AVENP_0703"/>
<dbReference type="RefSeq" id="WP_128357580.1">
    <property type="nucleotide sequence ID" value="NZ_CP053840.1"/>
</dbReference>
<sequence length="140" mass="16647">MKRTLLIFLIIFVVMQFIRPQRENIATQKNLEIKADAKVMEIFQKACYDCHSNTTIWPWYSQIAPFSWAVSNHVTQGKKALNFSTWENYSAEDKEKKMKEIYRTVYIAMPLQSYIMAHKEADLTKEERTFIRNWTGVRSK</sequence>
<feature type="domain" description="Haem-binding" evidence="1">
    <location>
        <begin position="9"/>
        <end position="138"/>
    </location>
</feature>
<reference evidence="2 3" key="1">
    <citation type="submission" date="2020-05" db="EMBL/GenBank/DDBJ databases">
        <title>Complete genome sequencing of Campylobacter and Arcobacter type strains.</title>
        <authorList>
            <person name="Miller W.G."/>
            <person name="Yee E."/>
        </authorList>
    </citation>
    <scope>NUCLEOTIDE SEQUENCE [LARGE SCALE GENOMIC DNA]</scope>
    <source>
        <strain evidence="2 3">LMG 26156</strain>
    </source>
</reference>
<keyword evidence="3" id="KW-1185">Reference proteome</keyword>
<organism evidence="2 3">
    <name type="scientific">Arcobacter venerupis</name>
    <dbReference type="NCBI Taxonomy" id="1054033"/>
    <lineage>
        <taxon>Bacteria</taxon>
        <taxon>Pseudomonadati</taxon>
        <taxon>Campylobacterota</taxon>
        <taxon>Epsilonproteobacteria</taxon>
        <taxon>Campylobacterales</taxon>
        <taxon>Arcobacteraceae</taxon>
        <taxon>Arcobacter</taxon>
    </lineage>
</organism>
<gene>
    <name evidence="2" type="ORF">AVENP_0703</name>
</gene>
<dbReference type="SMART" id="SM01235">
    <property type="entry name" value="Haem_bd"/>
    <property type="match status" value="1"/>
</dbReference>